<sequence length="164" mass="18579">MLNQLPGRQDRRLRWLVHPACCCAAQTRTTSIYRSIEPKRIQDRLADTLLGVWSQGWCHSIEQYKYTGLSSSSRTILILSTSSTSPTSFTFPLQRIPTAIGQTWTPVTPATDDLLARLATEHLPDSITSRRIWRHTTHTASNRTYAHTKTARARSRGNTTWGDI</sequence>
<dbReference type="EMBL" id="KQ085882">
    <property type="protein sequence ID" value="KLO20484.1"/>
    <property type="molecule type" value="Genomic_DNA"/>
</dbReference>
<proteinExistence type="predicted"/>
<dbReference type="Proteomes" id="UP000053477">
    <property type="component" value="Unassembled WGS sequence"/>
</dbReference>
<gene>
    <name evidence="2" type="ORF">SCHPADRAFT_8239</name>
</gene>
<dbReference type="InParanoid" id="A0A0H2S9H3"/>
<dbReference type="AlphaFoldDB" id="A0A0H2S9H3"/>
<organism evidence="2 3">
    <name type="scientific">Schizopora paradoxa</name>
    <dbReference type="NCBI Taxonomy" id="27342"/>
    <lineage>
        <taxon>Eukaryota</taxon>
        <taxon>Fungi</taxon>
        <taxon>Dikarya</taxon>
        <taxon>Basidiomycota</taxon>
        <taxon>Agaricomycotina</taxon>
        <taxon>Agaricomycetes</taxon>
        <taxon>Hymenochaetales</taxon>
        <taxon>Schizoporaceae</taxon>
        <taxon>Schizopora</taxon>
    </lineage>
</organism>
<evidence type="ECO:0000313" key="3">
    <source>
        <dbReference type="Proteomes" id="UP000053477"/>
    </source>
</evidence>
<feature type="region of interest" description="Disordered" evidence="1">
    <location>
        <begin position="144"/>
        <end position="164"/>
    </location>
</feature>
<name>A0A0H2S9H3_9AGAM</name>
<evidence type="ECO:0000256" key="1">
    <source>
        <dbReference type="SAM" id="MobiDB-lite"/>
    </source>
</evidence>
<keyword evidence="3" id="KW-1185">Reference proteome</keyword>
<reference evidence="2 3" key="1">
    <citation type="submission" date="2015-04" db="EMBL/GenBank/DDBJ databases">
        <title>Complete genome sequence of Schizopora paradoxa KUC8140, a cosmopolitan wood degrader in East Asia.</title>
        <authorList>
            <consortium name="DOE Joint Genome Institute"/>
            <person name="Min B."/>
            <person name="Park H."/>
            <person name="Jang Y."/>
            <person name="Kim J.-J."/>
            <person name="Kim K.H."/>
            <person name="Pangilinan J."/>
            <person name="Lipzen A."/>
            <person name="Riley R."/>
            <person name="Grigoriev I.V."/>
            <person name="Spatafora J.W."/>
            <person name="Choi I.-G."/>
        </authorList>
    </citation>
    <scope>NUCLEOTIDE SEQUENCE [LARGE SCALE GENOMIC DNA]</scope>
    <source>
        <strain evidence="2 3">KUC8140</strain>
    </source>
</reference>
<accession>A0A0H2S9H3</accession>
<evidence type="ECO:0000313" key="2">
    <source>
        <dbReference type="EMBL" id="KLO20484.1"/>
    </source>
</evidence>
<protein>
    <submittedName>
        <fullName evidence="2">Uncharacterized protein</fullName>
    </submittedName>
</protein>